<organism evidence="2 3">
    <name type="scientific">Vallitalea guaymasensis</name>
    <dbReference type="NCBI Taxonomy" id="1185412"/>
    <lineage>
        <taxon>Bacteria</taxon>
        <taxon>Bacillati</taxon>
        <taxon>Bacillota</taxon>
        <taxon>Clostridia</taxon>
        <taxon>Lachnospirales</taxon>
        <taxon>Vallitaleaceae</taxon>
        <taxon>Vallitalea</taxon>
    </lineage>
</organism>
<dbReference type="KEGG" id="vgu:HYG85_08935"/>
<keyword evidence="1" id="KW-0812">Transmembrane</keyword>
<feature type="transmembrane region" description="Helical" evidence="1">
    <location>
        <begin position="13"/>
        <end position="37"/>
    </location>
</feature>
<dbReference type="EMBL" id="CP058561">
    <property type="protein sequence ID" value="QUH29038.1"/>
    <property type="molecule type" value="Genomic_DNA"/>
</dbReference>
<protein>
    <submittedName>
        <fullName evidence="2">Cyclic lactone autoinducer peptide</fullName>
    </submittedName>
</protein>
<accession>A0A8J8MA61</accession>
<dbReference type="RefSeq" id="WP_113672633.1">
    <property type="nucleotide sequence ID" value="NZ_CAJXUH010000002.1"/>
</dbReference>
<dbReference type="NCBIfam" id="TIGR04223">
    <property type="entry name" value="quorum_AgrD"/>
    <property type="match status" value="1"/>
</dbReference>
<reference evidence="2 3" key="1">
    <citation type="submission" date="2020-07" db="EMBL/GenBank/DDBJ databases">
        <title>Vallitalea guaymasensis genome.</title>
        <authorList>
            <person name="Postec A."/>
        </authorList>
    </citation>
    <scope>NUCLEOTIDE SEQUENCE [LARGE SCALE GENOMIC DNA]</scope>
    <source>
        <strain evidence="2 3">Ra1766G1</strain>
    </source>
</reference>
<dbReference type="Proteomes" id="UP000677305">
    <property type="component" value="Chromosome"/>
</dbReference>
<dbReference type="AlphaFoldDB" id="A0A8J8MA61"/>
<evidence type="ECO:0000256" key="1">
    <source>
        <dbReference type="SAM" id="Phobius"/>
    </source>
</evidence>
<proteinExistence type="predicted"/>
<keyword evidence="1" id="KW-1133">Transmembrane helix</keyword>
<sequence length="50" mass="5457">MLATINEKVSTKLLGLVGLIGIAVASLSVQTACIWFFNQPKVPEKLRKND</sequence>
<keyword evidence="1" id="KW-0472">Membrane</keyword>
<evidence type="ECO:0000313" key="3">
    <source>
        <dbReference type="Proteomes" id="UP000677305"/>
    </source>
</evidence>
<keyword evidence="3" id="KW-1185">Reference proteome</keyword>
<dbReference type="InterPro" id="IPR009229">
    <property type="entry name" value="AgrD"/>
</dbReference>
<evidence type="ECO:0000313" key="2">
    <source>
        <dbReference type="EMBL" id="QUH29038.1"/>
    </source>
</evidence>
<name>A0A8J8MA61_9FIRM</name>
<gene>
    <name evidence="2" type="ORF">HYG85_08935</name>
</gene>